<dbReference type="NCBIfam" id="TIGR02669">
    <property type="entry name" value="SpoIID_LytB"/>
    <property type="match status" value="1"/>
</dbReference>
<gene>
    <name evidence="4" type="ORF">ERS852540_01682</name>
</gene>
<dbReference type="AlphaFoldDB" id="A0A174ZVY6"/>
<accession>A0A174ZVY6</accession>
<sequence>MQKASIGKILLALVISCVYIYLFGIVQVVHVSADNEREIEVSIPEVTTSAETEKTPETTTIKLQDDKKPTLADVKAQTTATTKAETTTSTTTVKKRTLTPAADNTVIIPETTTAATTAAATTAAPETTTAETTSAPTPTPDNSGEEQLSVYDQVTGTYYTAGAREIIARAVVGEIWNEFPDEAVKAQAVAEYTYIKKNNEMGVSPTTALKTDVYDRIYKLVDEVLGEAIYYNGEMIQSVFFASSCGYTNSAENVWGVDYPYLRSVDCPLDKTTDPNWGSTDSYSSDYIKNAVQNTLGIALTGDPSKWFKINSRLDNREHGWVTSISVGGMTKANGKTIDGRTIRETVLGYSLKSAAFDLKYDKSSDKFIFTTYGHGHGVGLSQYGAKALAENGYTYKQILQHYFTGVEIY</sequence>
<keyword evidence="2" id="KW-0812">Transmembrane</keyword>
<feature type="domain" description="Sporulation stage II protein D amidase enhancer LytB N-terminal" evidence="3">
    <location>
        <begin position="166"/>
        <end position="239"/>
    </location>
</feature>
<keyword evidence="2" id="KW-0472">Membrane</keyword>
<dbReference type="STRING" id="39492.ERS852540_01682"/>
<dbReference type="Pfam" id="PF08486">
    <property type="entry name" value="SpoIID"/>
    <property type="match status" value="1"/>
</dbReference>
<feature type="transmembrane region" description="Helical" evidence="2">
    <location>
        <begin position="9"/>
        <end position="29"/>
    </location>
</feature>
<evidence type="ECO:0000256" key="1">
    <source>
        <dbReference type="SAM" id="MobiDB-lite"/>
    </source>
</evidence>
<keyword evidence="2" id="KW-1133">Transmembrane helix</keyword>
<name>A0A174ZVY6_9FIRM</name>
<evidence type="ECO:0000256" key="2">
    <source>
        <dbReference type="SAM" id="Phobius"/>
    </source>
</evidence>
<feature type="compositionally biased region" description="Low complexity" evidence="1">
    <location>
        <begin position="113"/>
        <end position="136"/>
    </location>
</feature>
<proteinExistence type="predicted"/>
<evidence type="ECO:0000259" key="3">
    <source>
        <dbReference type="Pfam" id="PF08486"/>
    </source>
</evidence>
<dbReference type="OrthoDB" id="9794671at2"/>
<feature type="region of interest" description="Disordered" evidence="1">
    <location>
        <begin position="113"/>
        <end position="147"/>
    </location>
</feature>
<dbReference type="Proteomes" id="UP000095662">
    <property type="component" value="Unassembled WGS sequence"/>
</dbReference>
<dbReference type="InterPro" id="IPR013486">
    <property type="entry name" value="SpoIID/LytB"/>
</dbReference>
<evidence type="ECO:0000313" key="5">
    <source>
        <dbReference type="Proteomes" id="UP000095662"/>
    </source>
</evidence>
<protein>
    <submittedName>
        <fullName evidence="4">H-34</fullName>
    </submittedName>
</protein>
<dbReference type="GO" id="GO:0030435">
    <property type="term" value="P:sporulation resulting in formation of a cellular spore"/>
    <property type="evidence" value="ECO:0007669"/>
    <property type="project" value="InterPro"/>
</dbReference>
<organism evidence="4 5">
    <name type="scientific">[Eubacterium] siraeum</name>
    <dbReference type="NCBI Taxonomy" id="39492"/>
    <lineage>
        <taxon>Bacteria</taxon>
        <taxon>Bacillati</taxon>
        <taxon>Bacillota</taxon>
        <taxon>Clostridia</taxon>
        <taxon>Eubacteriales</taxon>
        <taxon>Oscillospiraceae</taxon>
        <taxon>Oscillospiraceae incertae sedis</taxon>
    </lineage>
</organism>
<dbReference type="InterPro" id="IPR013693">
    <property type="entry name" value="SpoIID/LytB_N"/>
</dbReference>
<reference evidence="4 5" key="1">
    <citation type="submission" date="2015-09" db="EMBL/GenBank/DDBJ databases">
        <authorList>
            <consortium name="Pathogen Informatics"/>
        </authorList>
    </citation>
    <scope>NUCLEOTIDE SEQUENCE [LARGE SCALE GENOMIC DNA]</scope>
    <source>
        <strain evidence="4 5">2789STDY5834928</strain>
    </source>
</reference>
<evidence type="ECO:0000313" key="4">
    <source>
        <dbReference type="EMBL" id="CUQ88256.1"/>
    </source>
</evidence>
<dbReference type="EMBL" id="CZBY01000013">
    <property type="protein sequence ID" value="CUQ88256.1"/>
    <property type="molecule type" value="Genomic_DNA"/>
</dbReference>